<dbReference type="SMART" id="SM00304">
    <property type="entry name" value="HAMP"/>
    <property type="match status" value="1"/>
</dbReference>
<reference evidence="12 13" key="1">
    <citation type="submission" date="2018-11" db="EMBL/GenBank/DDBJ databases">
        <title>Complete genome sequence of Paenibacillus baekrokdamisoli strain KCTC 33723.</title>
        <authorList>
            <person name="Kang S.W."/>
            <person name="Lee K.C."/>
            <person name="Kim K.K."/>
            <person name="Kim J.S."/>
            <person name="Kim D.S."/>
            <person name="Ko S.H."/>
            <person name="Yang S.H."/>
            <person name="Lee J.S."/>
        </authorList>
    </citation>
    <scope>NUCLEOTIDE SEQUENCE [LARGE SCALE GENOMIC DNA]</scope>
    <source>
        <strain evidence="12 13">KCTC 33723</strain>
    </source>
</reference>
<keyword evidence="11" id="KW-0472">Membrane</keyword>
<dbReference type="Pfam" id="PF06580">
    <property type="entry name" value="His_kinase"/>
    <property type="match status" value="1"/>
</dbReference>
<organism evidence="12 13">
    <name type="scientific">Paenibacillus baekrokdamisoli</name>
    <dbReference type="NCBI Taxonomy" id="1712516"/>
    <lineage>
        <taxon>Bacteria</taxon>
        <taxon>Bacillati</taxon>
        <taxon>Bacillota</taxon>
        <taxon>Bacilli</taxon>
        <taxon>Bacillales</taxon>
        <taxon>Paenibacillaceae</taxon>
        <taxon>Paenibacillus</taxon>
    </lineage>
</organism>
<evidence type="ECO:0000256" key="10">
    <source>
        <dbReference type="ARBA" id="ARBA00023012"/>
    </source>
</evidence>
<name>A0A3G9J3A6_9BACL</name>
<evidence type="ECO:0000256" key="6">
    <source>
        <dbReference type="ARBA" id="ARBA00022679"/>
    </source>
</evidence>
<keyword evidence="10" id="KW-0902">Two-component regulatory system</keyword>
<dbReference type="Pfam" id="PF02518">
    <property type="entry name" value="HATPase_c"/>
    <property type="match status" value="1"/>
</dbReference>
<keyword evidence="7" id="KW-0547">Nucleotide-binding</keyword>
<dbReference type="InterPro" id="IPR050640">
    <property type="entry name" value="Bact_2-comp_sensor_kinase"/>
</dbReference>
<dbReference type="Gene3D" id="6.10.340.10">
    <property type="match status" value="1"/>
</dbReference>
<dbReference type="EC" id="2.7.13.3" evidence="3"/>
<dbReference type="EMBL" id="AP019308">
    <property type="protein sequence ID" value="BBH25062.1"/>
    <property type="molecule type" value="Genomic_DNA"/>
</dbReference>
<evidence type="ECO:0000256" key="7">
    <source>
        <dbReference type="ARBA" id="ARBA00022741"/>
    </source>
</evidence>
<dbReference type="GO" id="GO:0000155">
    <property type="term" value="F:phosphorelay sensor kinase activity"/>
    <property type="evidence" value="ECO:0007669"/>
    <property type="project" value="InterPro"/>
</dbReference>
<keyword evidence="8 12" id="KW-0418">Kinase</keyword>
<evidence type="ECO:0000256" key="8">
    <source>
        <dbReference type="ARBA" id="ARBA00022777"/>
    </source>
</evidence>
<evidence type="ECO:0000256" key="11">
    <source>
        <dbReference type="ARBA" id="ARBA00023136"/>
    </source>
</evidence>
<proteinExistence type="predicted"/>
<comment type="subcellular location">
    <subcellularLocation>
        <location evidence="2">Cell membrane</location>
        <topology evidence="2">Multi-pass membrane protein</topology>
    </subcellularLocation>
</comment>
<evidence type="ECO:0000256" key="3">
    <source>
        <dbReference type="ARBA" id="ARBA00012438"/>
    </source>
</evidence>
<evidence type="ECO:0000256" key="2">
    <source>
        <dbReference type="ARBA" id="ARBA00004651"/>
    </source>
</evidence>
<dbReference type="InterPro" id="IPR005467">
    <property type="entry name" value="His_kinase_dom"/>
</dbReference>
<dbReference type="GO" id="GO:0005524">
    <property type="term" value="F:ATP binding"/>
    <property type="evidence" value="ECO:0007669"/>
    <property type="project" value="UniProtKB-KW"/>
</dbReference>
<sequence>MRHALNGFKNLPFKYKILLSYIVVILIPVLSLGLYSFQQSKGFLEKQERRSLTTSAEKIADHLAYKISLFNNITNFIVYNTRLQQLFNNNYKDKVSLTADLKTILEPTVTNIQFINQGIKEVTFYSKRGMPEYGTLVLDYARIGNELWAVETEGNYVPKWISQNGELFIARKFIDIYSDKELGIVSIALDYDQIFKETLFMNAQEYGVVIVDDSKRLIYSNRSSEDADEALASDRFMKVEQRIANSGWTLQCYVPYDFILKESGQILGATIVVCLACILFLLLIIWVFSNTLVKRILHLNVKMKQVEIGQLAMEVSSDASDEIGQLTNRFGKMLKTINYLIEDVYQSKLVQKEAELRALQAQIRPHFLYNSLNIINWRAIMNNDTETSSIATRLSEFYRTTLNKGDNIISIKDELLNMKAYIDIQLIMHEYNFDVHYELDEGIYAFDMLNLILQPIVENAIEHGIDCKTEGRGELVIRGIMNEEQIQFVIADNGPGMDKERVNRLLNEQSSGYGLKNVNERLQLYFGDTFSMMIESELNEGTVCRINIPKYCREHNSGFEAVIIHERERAQ</sequence>
<accession>A0A3G9J3A6</accession>
<dbReference type="PANTHER" id="PTHR34220:SF7">
    <property type="entry name" value="SENSOR HISTIDINE KINASE YPDA"/>
    <property type="match status" value="1"/>
</dbReference>
<keyword evidence="13" id="KW-1185">Reference proteome</keyword>
<keyword evidence="6" id="KW-0808">Transferase</keyword>
<dbReference type="PROSITE" id="PS50885">
    <property type="entry name" value="HAMP"/>
    <property type="match status" value="1"/>
</dbReference>
<dbReference type="RefSeq" id="WP_125665653.1">
    <property type="nucleotide sequence ID" value="NZ_AP019308.1"/>
</dbReference>
<dbReference type="AlphaFoldDB" id="A0A3G9J3A6"/>
<dbReference type="InterPro" id="IPR003594">
    <property type="entry name" value="HATPase_dom"/>
</dbReference>
<dbReference type="PANTHER" id="PTHR34220">
    <property type="entry name" value="SENSOR HISTIDINE KINASE YPDA"/>
    <property type="match status" value="1"/>
</dbReference>
<evidence type="ECO:0000256" key="9">
    <source>
        <dbReference type="ARBA" id="ARBA00022840"/>
    </source>
</evidence>
<dbReference type="KEGG" id="pbk:Back11_64070"/>
<dbReference type="Gene3D" id="3.30.565.10">
    <property type="entry name" value="Histidine kinase-like ATPase, C-terminal domain"/>
    <property type="match status" value="1"/>
</dbReference>
<evidence type="ECO:0000313" key="13">
    <source>
        <dbReference type="Proteomes" id="UP000275368"/>
    </source>
</evidence>
<dbReference type="InterPro" id="IPR036890">
    <property type="entry name" value="HATPase_C_sf"/>
</dbReference>
<dbReference type="GO" id="GO:0005886">
    <property type="term" value="C:plasma membrane"/>
    <property type="evidence" value="ECO:0007669"/>
    <property type="project" value="UniProtKB-SubCell"/>
</dbReference>
<comment type="catalytic activity">
    <reaction evidence="1">
        <text>ATP + protein L-histidine = ADP + protein N-phospho-L-histidine.</text>
        <dbReference type="EC" id="2.7.13.3"/>
    </reaction>
</comment>
<evidence type="ECO:0000256" key="4">
    <source>
        <dbReference type="ARBA" id="ARBA00022475"/>
    </source>
</evidence>
<keyword evidence="4" id="KW-1003">Cell membrane</keyword>
<dbReference type="InterPro" id="IPR010559">
    <property type="entry name" value="Sig_transdc_His_kin_internal"/>
</dbReference>
<dbReference type="SUPFAM" id="SSF55874">
    <property type="entry name" value="ATPase domain of HSP90 chaperone/DNA topoisomerase II/histidine kinase"/>
    <property type="match status" value="1"/>
</dbReference>
<evidence type="ECO:0000256" key="1">
    <source>
        <dbReference type="ARBA" id="ARBA00000085"/>
    </source>
</evidence>
<keyword evidence="5" id="KW-0597">Phosphoprotein</keyword>
<dbReference type="PROSITE" id="PS50109">
    <property type="entry name" value="HIS_KIN"/>
    <property type="match status" value="1"/>
</dbReference>
<protein>
    <recommendedName>
        <fullName evidence="3">histidine kinase</fullName>
        <ecNumber evidence="3">2.7.13.3</ecNumber>
    </recommendedName>
</protein>
<evidence type="ECO:0000313" key="12">
    <source>
        <dbReference type="EMBL" id="BBH25062.1"/>
    </source>
</evidence>
<dbReference type="Proteomes" id="UP000275368">
    <property type="component" value="Chromosome"/>
</dbReference>
<keyword evidence="9" id="KW-0067">ATP-binding</keyword>
<dbReference type="OrthoDB" id="9776552at2"/>
<dbReference type="InterPro" id="IPR003660">
    <property type="entry name" value="HAMP_dom"/>
</dbReference>
<gene>
    <name evidence="12" type="ORF">Back11_64070</name>
</gene>
<evidence type="ECO:0000256" key="5">
    <source>
        <dbReference type="ARBA" id="ARBA00022553"/>
    </source>
</evidence>
<dbReference type="SMART" id="SM00387">
    <property type="entry name" value="HATPase_c"/>
    <property type="match status" value="1"/>
</dbReference>